<keyword evidence="3" id="KW-0963">Cytoplasm</keyword>
<keyword evidence="4" id="KW-0143">Chaperone</keyword>
<dbReference type="AlphaFoldDB" id="A0A1Q9LH97"/>
<dbReference type="STRING" id="1193682.BJP25_00860"/>
<dbReference type="InterPro" id="IPR025734">
    <property type="entry name" value="EspG"/>
</dbReference>
<dbReference type="OrthoDB" id="5175124at2"/>
<evidence type="ECO:0000256" key="3">
    <source>
        <dbReference type="ARBA" id="ARBA00022490"/>
    </source>
</evidence>
<proteinExistence type="inferred from homology"/>
<comment type="caution">
    <text evidence="5">The sequence shown here is derived from an EMBL/GenBank/DDBJ whole genome shotgun (WGS) entry which is preliminary data.</text>
</comment>
<dbReference type="Pfam" id="PF14011">
    <property type="entry name" value="ESX-1_EspG"/>
    <property type="match status" value="1"/>
</dbReference>
<sequence>MVATLSEVEFDLTWEALGLAERPYPLDVPSFGHTTDERARLRAEVAAALTARGLRTGEDLDRDLEDQLLLLARPDYSLDCLLSVGADLKVVGAGAGSRTALAVQHGGQIRVGAAGRGGVAAEVAGMLVDLPAGPGNPVTLRKADFTAAVEAYAATGFGGLEHALNRAGVSGRDMRTVTTLVQSPRSGGGQAAANAVDRVGRRTRTPVLNWFDAEPGRYAVQAQVHGGEEWLAIAPVDTAVLAGRLQQLVDGVRR</sequence>
<organism evidence="5 6">
    <name type="scientific">Actinokineospora bangkokensis</name>
    <dbReference type="NCBI Taxonomy" id="1193682"/>
    <lineage>
        <taxon>Bacteria</taxon>
        <taxon>Bacillati</taxon>
        <taxon>Actinomycetota</taxon>
        <taxon>Actinomycetes</taxon>
        <taxon>Pseudonocardiales</taxon>
        <taxon>Pseudonocardiaceae</taxon>
        <taxon>Actinokineospora</taxon>
    </lineage>
</organism>
<name>A0A1Q9LH97_9PSEU</name>
<evidence type="ECO:0000256" key="4">
    <source>
        <dbReference type="ARBA" id="ARBA00023186"/>
    </source>
</evidence>
<evidence type="ECO:0000313" key="5">
    <source>
        <dbReference type="EMBL" id="OLR91422.1"/>
    </source>
</evidence>
<evidence type="ECO:0000313" key="6">
    <source>
        <dbReference type="Proteomes" id="UP000186040"/>
    </source>
</evidence>
<comment type="subcellular location">
    <subcellularLocation>
        <location evidence="1">Cytoplasm</location>
    </subcellularLocation>
</comment>
<evidence type="ECO:0000256" key="2">
    <source>
        <dbReference type="ARBA" id="ARBA00006411"/>
    </source>
</evidence>
<protein>
    <recommendedName>
        <fullName evidence="7">ESX secretion-associated protein EspG</fullName>
    </recommendedName>
</protein>
<dbReference type="Proteomes" id="UP000186040">
    <property type="component" value="Unassembled WGS sequence"/>
</dbReference>
<keyword evidence="6" id="KW-1185">Reference proteome</keyword>
<reference evidence="5 6" key="1">
    <citation type="submission" date="2016-10" db="EMBL/GenBank/DDBJ databases">
        <title>The Draft Genome Sequence of Actinokineospora bangkokensis 44EHWT reveals the biosynthetic pathway of antifungal compounds Thailandins with unusual extender unit butylmalonyl-CoA.</title>
        <authorList>
            <person name="Greule A."/>
            <person name="Intra B."/>
            <person name="Flemming S."/>
            <person name="Rommel M.G."/>
            <person name="Panbangred W."/>
            <person name="Bechthold A."/>
        </authorList>
    </citation>
    <scope>NUCLEOTIDE SEQUENCE [LARGE SCALE GENOMIC DNA]</scope>
    <source>
        <strain evidence="5 6">44EHW</strain>
    </source>
</reference>
<accession>A0A1Q9LH97</accession>
<dbReference type="EMBL" id="MKQR01000023">
    <property type="protein sequence ID" value="OLR91422.1"/>
    <property type="molecule type" value="Genomic_DNA"/>
</dbReference>
<evidence type="ECO:0008006" key="7">
    <source>
        <dbReference type="Google" id="ProtNLM"/>
    </source>
</evidence>
<comment type="similarity">
    <text evidence="2">Belongs to the EspG family.</text>
</comment>
<dbReference type="RefSeq" id="WP_075976819.1">
    <property type="nucleotide sequence ID" value="NZ_MKQR01000023.1"/>
</dbReference>
<gene>
    <name evidence="5" type="ORF">BJP25_00860</name>
</gene>
<evidence type="ECO:0000256" key="1">
    <source>
        <dbReference type="ARBA" id="ARBA00004496"/>
    </source>
</evidence>